<name>A0A8D9FJZ8_9HEMI</name>
<protein>
    <submittedName>
        <fullName evidence="1">Uncharacterized protein</fullName>
    </submittedName>
</protein>
<organism evidence="1">
    <name type="scientific">Cacopsylla melanoneura</name>
    <dbReference type="NCBI Taxonomy" id="428564"/>
    <lineage>
        <taxon>Eukaryota</taxon>
        <taxon>Metazoa</taxon>
        <taxon>Ecdysozoa</taxon>
        <taxon>Arthropoda</taxon>
        <taxon>Hexapoda</taxon>
        <taxon>Insecta</taxon>
        <taxon>Pterygota</taxon>
        <taxon>Neoptera</taxon>
        <taxon>Paraneoptera</taxon>
        <taxon>Hemiptera</taxon>
        <taxon>Sternorrhyncha</taxon>
        <taxon>Psylloidea</taxon>
        <taxon>Psyllidae</taxon>
        <taxon>Psyllinae</taxon>
        <taxon>Cacopsylla</taxon>
    </lineage>
</organism>
<accession>A0A8D9FJZ8</accession>
<dbReference type="EMBL" id="HBUF01675614">
    <property type="protein sequence ID" value="CAG6791295.1"/>
    <property type="molecule type" value="Transcribed_RNA"/>
</dbReference>
<dbReference type="AlphaFoldDB" id="A0A8D9FJZ8"/>
<reference evidence="1" key="1">
    <citation type="submission" date="2021-05" db="EMBL/GenBank/DDBJ databases">
        <authorList>
            <person name="Alioto T."/>
            <person name="Alioto T."/>
            <person name="Gomez Garrido J."/>
        </authorList>
    </citation>
    <scope>NUCLEOTIDE SEQUENCE</scope>
</reference>
<proteinExistence type="predicted"/>
<sequence length="100" mass="11681">MGFRPRHYSRKMRRSCWAPSSRTVTQLSMYLLTSSRRTPSYFIVAELLKLCTHIGPHSNITIYCLIIPVLPQQEWTNLYAVSPSLKIPLRSPSCWKSRIR</sequence>
<evidence type="ECO:0000313" key="1">
    <source>
        <dbReference type="EMBL" id="CAG6791295.1"/>
    </source>
</evidence>